<evidence type="ECO:0000313" key="2">
    <source>
        <dbReference type="Proteomes" id="UP000314294"/>
    </source>
</evidence>
<sequence length="90" mass="9586">MVVLIPLEFTSCRTRLVQHSSSRIGQESTLLKTGWFGSTRLPSVLTCLCPGCGAATSEQSRSTDGGPNSLTLTALISMLPDMSARNDGRN</sequence>
<organism evidence="1 2">
    <name type="scientific">Liparis tanakae</name>
    <name type="common">Tanaka's snailfish</name>
    <dbReference type="NCBI Taxonomy" id="230148"/>
    <lineage>
        <taxon>Eukaryota</taxon>
        <taxon>Metazoa</taxon>
        <taxon>Chordata</taxon>
        <taxon>Craniata</taxon>
        <taxon>Vertebrata</taxon>
        <taxon>Euteleostomi</taxon>
        <taxon>Actinopterygii</taxon>
        <taxon>Neopterygii</taxon>
        <taxon>Teleostei</taxon>
        <taxon>Neoteleostei</taxon>
        <taxon>Acanthomorphata</taxon>
        <taxon>Eupercaria</taxon>
        <taxon>Perciformes</taxon>
        <taxon>Cottioidei</taxon>
        <taxon>Cottales</taxon>
        <taxon>Liparidae</taxon>
        <taxon>Liparis</taxon>
    </lineage>
</organism>
<evidence type="ECO:0000313" key="1">
    <source>
        <dbReference type="EMBL" id="TNN29112.1"/>
    </source>
</evidence>
<comment type="caution">
    <text evidence="1">The sequence shown here is derived from an EMBL/GenBank/DDBJ whole genome shotgun (WGS) entry which is preliminary data.</text>
</comment>
<accession>A0A4Z2EL72</accession>
<dbReference type="AlphaFoldDB" id="A0A4Z2EL72"/>
<protein>
    <submittedName>
        <fullName evidence="1">Uncharacterized protein</fullName>
    </submittedName>
</protein>
<keyword evidence="2" id="KW-1185">Reference proteome</keyword>
<name>A0A4Z2EL72_9TELE</name>
<gene>
    <name evidence="1" type="ORF">EYF80_060739</name>
</gene>
<dbReference type="EMBL" id="SRLO01006049">
    <property type="protein sequence ID" value="TNN29112.1"/>
    <property type="molecule type" value="Genomic_DNA"/>
</dbReference>
<proteinExistence type="predicted"/>
<dbReference type="Proteomes" id="UP000314294">
    <property type="component" value="Unassembled WGS sequence"/>
</dbReference>
<reference evidence="1 2" key="1">
    <citation type="submission" date="2019-03" db="EMBL/GenBank/DDBJ databases">
        <title>First draft genome of Liparis tanakae, snailfish: a comprehensive survey of snailfish specific genes.</title>
        <authorList>
            <person name="Kim W."/>
            <person name="Song I."/>
            <person name="Jeong J.-H."/>
            <person name="Kim D."/>
            <person name="Kim S."/>
            <person name="Ryu S."/>
            <person name="Song J.Y."/>
            <person name="Lee S.K."/>
        </authorList>
    </citation>
    <scope>NUCLEOTIDE SEQUENCE [LARGE SCALE GENOMIC DNA]</scope>
    <source>
        <tissue evidence="1">Muscle</tissue>
    </source>
</reference>